<dbReference type="Proteomes" id="UP000238218">
    <property type="component" value="Unassembled WGS sequence"/>
</dbReference>
<organism evidence="2 3">
    <name type="scientific">Aphanothece cf. minutissima CCALA 015</name>
    <dbReference type="NCBI Taxonomy" id="2107695"/>
    <lineage>
        <taxon>Bacteria</taxon>
        <taxon>Bacillati</taxon>
        <taxon>Cyanobacteriota</taxon>
        <taxon>Cyanophyceae</taxon>
        <taxon>Oscillatoriophycideae</taxon>
        <taxon>Chroococcales</taxon>
        <taxon>Aphanothecaceae</taxon>
        <taxon>Aphanothece</taxon>
    </lineage>
</organism>
<protein>
    <submittedName>
        <fullName evidence="2">Uncharacterized protein</fullName>
    </submittedName>
</protein>
<gene>
    <name evidence="2" type="ORF">C7B81_11175</name>
</gene>
<reference evidence="2 3" key="1">
    <citation type="submission" date="2018-03" db="EMBL/GenBank/DDBJ databases">
        <title>The ancient ancestry and fast evolution of plastids.</title>
        <authorList>
            <person name="Moore K.R."/>
            <person name="Magnabosco C."/>
            <person name="Momper L."/>
            <person name="Gold D.A."/>
            <person name="Bosak T."/>
            <person name="Fournier G.P."/>
        </authorList>
    </citation>
    <scope>NUCLEOTIDE SEQUENCE [LARGE SCALE GENOMIC DNA]</scope>
    <source>
        <strain evidence="2 3">CCALA 015</strain>
    </source>
</reference>
<comment type="caution">
    <text evidence="2">The sequence shown here is derived from an EMBL/GenBank/DDBJ whole genome shotgun (WGS) entry which is preliminary data.</text>
</comment>
<sequence>MVGPVLTGNGITRYGNGAYCLIGGDELSDGERDALLELCRQRLDAFREQRGEEAFAHRSRHRSPISGSEKPGRLRRHQQPAGPLLPLQRR</sequence>
<dbReference type="EMBL" id="PVWP01000007">
    <property type="protein sequence ID" value="PSB36976.1"/>
    <property type="molecule type" value="Genomic_DNA"/>
</dbReference>
<keyword evidence="3" id="KW-1185">Reference proteome</keyword>
<name>A0ABX5F629_9CHRO</name>
<proteinExistence type="predicted"/>
<evidence type="ECO:0000313" key="2">
    <source>
        <dbReference type="EMBL" id="PSB36976.1"/>
    </source>
</evidence>
<feature type="region of interest" description="Disordered" evidence="1">
    <location>
        <begin position="51"/>
        <end position="90"/>
    </location>
</feature>
<evidence type="ECO:0000313" key="3">
    <source>
        <dbReference type="Proteomes" id="UP000238218"/>
    </source>
</evidence>
<evidence type="ECO:0000256" key="1">
    <source>
        <dbReference type="SAM" id="MobiDB-lite"/>
    </source>
</evidence>
<accession>A0ABX5F629</accession>